<dbReference type="KEGG" id="hpel:HZS54_06850"/>
<evidence type="ECO:0000256" key="1">
    <source>
        <dbReference type="SAM" id="MobiDB-lite"/>
    </source>
</evidence>
<dbReference type="OrthoDB" id="221894at2157"/>
<protein>
    <submittedName>
        <fullName evidence="2">Uncharacterized protein</fullName>
    </submittedName>
</protein>
<gene>
    <name evidence="2" type="ORF">HZS54_06850</name>
</gene>
<keyword evidence="3" id="KW-1185">Reference proteome</keyword>
<feature type="region of interest" description="Disordered" evidence="1">
    <location>
        <begin position="31"/>
        <end position="51"/>
    </location>
</feature>
<name>A0A7D5PEC1_9EURY</name>
<dbReference type="EMBL" id="CP058909">
    <property type="protein sequence ID" value="QLH81359.1"/>
    <property type="molecule type" value="Genomic_DNA"/>
</dbReference>
<dbReference type="RefSeq" id="WP_179921274.1">
    <property type="nucleotide sequence ID" value="NZ_CP058909.1"/>
</dbReference>
<sequence>MNREYKLAGYALAAAFILFTASGVIVVSGLSSTETGPATDEPLESDVPTDNGTTNLSVTNTTQFDISVTGTSNGTVTFTNQAPACSGTSPAGMPNLTRTDMQVDQTTVTLVSDDETPLQTIERQRFAKVVWTHASDRVALSKYDHVDVRVNQYYESTAREQPLGVAGVTVRPASGCLPTVTGEINLTSETMDIHGTLPALDDLELAVTDDIGVVDNGESGLLEQLLVADEQVSYMIQNQFDDPATLNATVVEASNDGEVDLELTASGTDSRAVLVTVDLEAETVVRATVVIDIEMSDIEMNETNGTATTIAVENATTANP</sequence>
<organism evidence="2 3">
    <name type="scientific">Halosimplex pelagicum</name>
    <dbReference type="NCBI Taxonomy" id="869886"/>
    <lineage>
        <taxon>Archaea</taxon>
        <taxon>Methanobacteriati</taxon>
        <taxon>Methanobacteriota</taxon>
        <taxon>Stenosarchaea group</taxon>
        <taxon>Halobacteria</taxon>
        <taxon>Halobacteriales</taxon>
        <taxon>Haloarculaceae</taxon>
        <taxon>Halosimplex</taxon>
    </lineage>
</organism>
<accession>A0A7D5PEC1</accession>
<proteinExistence type="predicted"/>
<dbReference type="GeneID" id="56082293"/>
<evidence type="ECO:0000313" key="2">
    <source>
        <dbReference type="EMBL" id="QLH81359.1"/>
    </source>
</evidence>
<dbReference type="Proteomes" id="UP000509346">
    <property type="component" value="Chromosome"/>
</dbReference>
<evidence type="ECO:0000313" key="3">
    <source>
        <dbReference type="Proteomes" id="UP000509346"/>
    </source>
</evidence>
<dbReference type="AlphaFoldDB" id="A0A7D5PEC1"/>
<reference evidence="2 3" key="1">
    <citation type="submission" date="2020-07" db="EMBL/GenBank/DDBJ databases">
        <title>Halosimplex litoreum sp. nov. and Halosimplex rubrum sp. nov., isolated from different salt environments.</title>
        <authorList>
            <person name="Cui H."/>
        </authorList>
    </citation>
    <scope>NUCLEOTIDE SEQUENCE [LARGE SCALE GENOMIC DNA]</scope>
    <source>
        <strain evidence="2 3">R2</strain>
    </source>
</reference>